<protein>
    <submittedName>
        <fullName evidence="2">Phosphotransferase</fullName>
    </submittedName>
</protein>
<dbReference type="InterPro" id="IPR011009">
    <property type="entry name" value="Kinase-like_dom_sf"/>
</dbReference>
<dbReference type="EMBL" id="JAEDAJ010000007">
    <property type="protein sequence ID" value="MBK0332227.1"/>
    <property type="molecule type" value="Genomic_DNA"/>
</dbReference>
<dbReference type="Proteomes" id="UP000612352">
    <property type="component" value="Unassembled WGS sequence"/>
</dbReference>
<organism evidence="2 3">
    <name type="scientific">Brachybacterium halotolerans</name>
    <dbReference type="NCBI Taxonomy" id="2795215"/>
    <lineage>
        <taxon>Bacteria</taxon>
        <taxon>Bacillati</taxon>
        <taxon>Actinomycetota</taxon>
        <taxon>Actinomycetes</taxon>
        <taxon>Micrococcales</taxon>
        <taxon>Dermabacteraceae</taxon>
        <taxon>Brachybacterium</taxon>
    </lineage>
</organism>
<name>A0ABS1BCG5_9MICO</name>
<evidence type="ECO:0000259" key="1">
    <source>
        <dbReference type="Pfam" id="PF01636"/>
    </source>
</evidence>
<dbReference type="RefSeq" id="WP_200503120.1">
    <property type="nucleotide sequence ID" value="NZ_JAEDAJ010000007.1"/>
</dbReference>
<proteinExistence type="predicted"/>
<dbReference type="SUPFAM" id="SSF56112">
    <property type="entry name" value="Protein kinase-like (PK-like)"/>
    <property type="match status" value="1"/>
</dbReference>
<keyword evidence="3" id="KW-1185">Reference proteome</keyword>
<dbReference type="Gene3D" id="3.90.1200.10">
    <property type="match status" value="1"/>
</dbReference>
<accession>A0ABS1BCG5</accession>
<feature type="domain" description="Aminoglycoside phosphotransferase" evidence="1">
    <location>
        <begin position="40"/>
        <end position="284"/>
    </location>
</feature>
<reference evidence="2 3" key="1">
    <citation type="submission" date="2020-12" db="EMBL/GenBank/DDBJ databases">
        <title>Brachybacterium sp. MASK1Z-5, whole genome shotgun sequence.</title>
        <authorList>
            <person name="Tuo L."/>
        </authorList>
    </citation>
    <scope>NUCLEOTIDE SEQUENCE [LARGE SCALE GENOMIC DNA]</scope>
    <source>
        <strain evidence="2 3">MASK1Z-5</strain>
    </source>
</reference>
<sequence>MDEATSGPTMADEHLSALLDRVRYEEGASADRISRVARPTRLGRGWDNSQWHVGALEDGTRVVLRVPEREIAREILQHEIALLGDADALPGTLPFVRPCLLGQVPADAPGGPAALLTWIEGDVVAELVRSAPGTAPRLAELLAISLAALHRGAPTGHPRGRVRGVPLERRSAAVAEERALLDWPTGERVRAAWEQGLEADVWDGPELLLHGDPHPGNLVLPTEGSSLDGATPLGLIDWGDTCAGDPASDLGAIFHLDPSGGAVGTYLRRAAWAREADARARDALVLRARAWAARFASAMLSHPAHAEETTHAALEHSARRMLDALSRPRSRRAR</sequence>
<evidence type="ECO:0000313" key="2">
    <source>
        <dbReference type="EMBL" id="MBK0332227.1"/>
    </source>
</evidence>
<dbReference type="Pfam" id="PF01636">
    <property type="entry name" value="APH"/>
    <property type="match status" value="1"/>
</dbReference>
<gene>
    <name evidence="2" type="ORF">I8D64_12560</name>
</gene>
<comment type="caution">
    <text evidence="2">The sequence shown here is derived from an EMBL/GenBank/DDBJ whole genome shotgun (WGS) entry which is preliminary data.</text>
</comment>
<dbReference type="InterPro" id="IPR002575">
    <property type="entry name" value="Aminoglycoside_PTrfase"/>
</dbReference>
<evidence type="ECO:0000313" key="3">
    <source>
        <dbReference type="Proteomes" id="UP000612352"/>
    </source>
</evidence>